<dbReference type="EMBL" id="KN838600">
    <property type="protein sequence ID" value="KIK01892.1"/>
    <property type="molecule type" value="Genomic_DNA"/>
</dbReference>
<accession>A0A0C9XWB2</accession>
<dbReference type="AlphaFoldDB" id="A0A0C9XWB2"/>
<name>A0A0C9XWB2_9AGAR</name>
<proteinExistence type="predicted"/>
<organism evidence="1 2">
    <name type="scientific">Laccaria amethystina LaAM-08-1</name>
    <dbReference type="NCBI Taxonomy" id="1095629"/>
    <lineage>
        <taxon>Eukaryota</taxon>
        <taxon>Fungi</taxon>
        <taxon>Dikarya</taxon>
        <taxon>Basidiomycota</taxon>
        <taxon>Agaricomycotina</taxon>
        <taxon>Agaricomycetes</taxon>
        <taxon>Agaricomycetidae</taxon>
        <taxon>Agaricales</taxon>
        <taxon>Agaricineae</taxon>
        <taxon>Hydnangiaceae</taxon>
        <taxon>Laccaria</taxon>
    </lineage>
</organism>
<dbReference type="HOGENOM" id="CLU_1959933_0_0_1"/>
<protein>
    <submittedName>
        <fullName evidence="1">Uncharacterized protein</fullName>
    </submittedName>
</protein>
<evidence type="ECO:0000313" key="1">
    <source>
        <dbReference type="EMBL" id="KIK01892.1"/>
    </source>
</evidence>
<reference evidence="1 2" key="1">
    <citation type="submission" date="2014-04" db="EMBL/GenBank/DDBJ databases">
        <authorList>
            <consortium name="DOE Joint Genome Institute"/>
            <person name="Kuo A."/>
            <person name="Kohler A."/>
            <person name="Nagy L.G."/>
            <person name="Floudas D."/>
            <person name="Copeland A."/>
            <person name="Barry K.W."/>
            <person name="Cichocki N."/>
            <person name="Veneault-Fourrey C."/>
            <person name="LaButti K."/>
            <person name="Lindquist E.A."/>
            <person name="Lipzen A."/>
            <person name="Lundell T."/>
            <person name="Morin E."/>
            <person name="Murat C."/>
            <person name="Sun H."/>
            <person name="Tunlid A."/>
            <person name="Henrissat B."/>
            <person name="Grigoriev I.V."/>
            <person name="Hibbett D.S."/>
            <person name="Martin F."/>
            <person name="Nordberg H.P."/>
            <person name="Cantor M.N."/>
            <person name="Hua S.X."/>
        </authorList>
    </citation>
    <scope>NUCLEOTIDE SEQUENCE [LARGE SCALE GENOMIC DNA]</scope>
    <source>
        <strain evidence="1 2">LaAM-08-1</strain>
    </source>
</reference>
<keyword evidence="2" id="KW-1185">Reference proteome</keyword>
<gene>
    <name evidence="1" type="ORF">K443DRAFT_678036</name>
</gene>
<reference evidence="2" key="2">
    <citation type="submission" date="2015-01" db="EMBL/GenBank/DDBJ databases">
        <title>Evolutionary Origins and Diversification of the Mycorrhizal Mutualists.</title>
        <authorList>
            <consortium name="DOE Joint Genome Institute"/>
            <consortium name="Mycorrhizal Genomics Consortium"/>
            <person name="Kohler A."/>
            <person name="Kuo A."/>
            <person name="Nagy L.G."/>
            <person name="Floudas D."/>
            <person name="Copeland A."/>
            <person name="Barry K.W."/>
            <person name="Cichocki N."/>
            <person name="Veneault-Fourrey C."/>
            <person name="LaButti K."/>
            <person name="Lindquist E.A."/>
            <person name="Lipzen A."/>
            <person name="Lundell T."/>
            <person name="Morin E."/>
            <person name="Murat C."/>
            <person name="Riley R."/>
            <person name="Ohm R."/>
            <person name="Sun H."/>
            <person name="Tunlid A."/>
            <person name="Henrissat B."/>
            <person name="Grigoriev I.V."/>
            <person name="Hibbett D.S."/>
            <person name="Martin F."/>
        </authorList>
    </citation>
    <scope>NUCLEOTIDE SEQUENCE [LARGE SCALE GENOMIC DNA]</scope>
    <source>
        <strain evidence="2">LaAM-08-1</strain>
    </source>
</reference>
<evidence type="ECO:0000313" key="2">
    <source>
        <dbReference type="Proteomes" id="UP000054477"/>
    </source>
</evidence>
<sequence length="128" mass="15003">MKSSFVKHISDSLHFLWVGNKYLQKVFLSFILTWMLSCSLNVVDNGNAVFGLEYIIQGLLDWFKVVIRYALWRRKIEIVLEILYMGQKSVAILSDAKEQNCSRPSSFPFLNINMLKNYRISLYIDWLG</sequence>
<dbReference type="Proteomes" id="UP000054477">
    <property type="component" value="Unassembled WGS sequence"/>
</dbReference>